<keyword evidence="4" id="KW-0539">Nucleus</keyword>
<keyword evidence="1" id="KW-0805">Transcription regulation</keyword>
<name>A0A9W9GDA9_9EURO</name>
<dbReference type="InterPro" id="IPR053178">
    <property type="entry name" value="Osmoadaptation_assoc"/>
</dbReference>
<dbReference type="Pfam" id="PF11951">
    <property type="entry name" value="Fungal_trans_2"/>
    <property type="match status" value="1"/>
</dbReference>
<keyword evidence="2" id="KW-0238">DNA-binding</keyword>
<dbReference type="CDD" id="cd00067">
    <property type="entry name" value="GAL4"/>
    <property type="match status" value="1"/>
</dbReference>
<dbReference type="Gene3D" id="4.10.240.10">
    <property type="entry name" value="Zn(2)-C6 fungal-type DNA-binding domain"/>
    <property type="match status" value="1"/>
</dbReference>
<evidence type="ECO:0000256" key="4">
    <source>
        <dbReference type="ARBA" id="ARBA00023242"/>
    </source>
</evidence>
<reference evidence="6" key="2">
    <citation type="journal article" date="2023" name="IMA Fungus">
        <title>Comparative genomic study of the Penicillium genus elucidates a diverse pangenome and 15 lateral gene transfer events.</title>
        <authorList>
            <person name="Petersen C."/>
            <person name="Sorensen T."/>
            <person name="Nielsen M.R."/>
            <person name="Sondergaard T.E."/>
            <person name="Sorensen J.L."/>
            <person name="Fitzpatrick D.A."/>
            <person name="Frisvad J.C."/>
            <person name="Nielsen K.L."/>
        </authorList>
    </citation>
    <scope>NUCLEOTIDE SEQUENCE</scope>
    <source>
        <strain evidence="6">IBT 30069</strain>
    </source>
</reference>
<dbReference type="GO" id="GO:0000981">
    <property type="term" value="F:DNA-binding transcription factor activity, RNA polymerase II-specific"/>
    <property type="evidence" value="ECO:0007669"/>
    <property type="project" value="InterPro"/>
</dbReference>
<dbReference type="InterPro" id="IPR001138">
    <property type="entry name" value="Zn2Cys6_DnaBD"/>
</dbReference>
<evidence type="ECO:0000256" key="2">
    <source>
        <dbReference type="ARBA" id="ARBA00023125"/>
    </source>
</evidence>
<comment type="caution">
    <text evidence="6">The sequence shown here is derived from an EMBL/GenBank/DDBJ whole genome shotgun (WGS) entry which is preliminary data.</text>
</comment>
<dbReference type="InterPro" id="IPR036864">
    <property type="entry name" value="Zn2-C6_fun-type_DNA-bd_sf"/>
</dbReference>
<evidence type="ECO:0000313" key="6">
    <source>
        <dbReference type="EMBL" id="KAJ5116230.1"/>
    </source>
</evidence>
<organism evidence="6 7">
    <name type="scientific">Penicillium angulare</name>
    <dbReference type="NCBI Taxonomy" id="116970"/>
    <lineage>
        <taxon>Eukaryota</taxon>
        <taxon>Fungi</taxon>
        <taxon>Dikarya</taxon>
        <taxon>Ascomycota</taxon>
        <taxon>Pezizomycotina</taxon>
        <taxon>Eurotiomycetes</taxon>
        <taxon>Eurotiomycetidae</taxon>
        <taxon>Eurotiales</taxon>
        <taxon>Aspergillaceae</taxon>
        <taxon>Penicillium</taxon>
    </lineage>
</organism>
<dbReference type="EMBL" id="JAPQKH010000001">
    <property type="protein sequence ID" value="KAJ5116230.1"/>
    <property type="molecule type" value="Genomic_DNA"/>
</dbReference>
<accession>A0A9W9GDA9</accession>
<reference evidence="6" key="1">
    <citation type="submission" date="2022-11" db="EMBL/GenBank/DDBJ databases">
        <authorList>
            <person name="Petersen C."/>
        </authorList>
    </citation>
    <scope>NUCLEOTIDE SEQUENCE</scope>
    <source>
        <strain evidence="6">IBT 30069</strain>
    </source>
</reference>
<evidence type="ECO:0000313" key="7">
    <source>
        <dbReference type="Proteomes" id="UP001149165"/>
    </source>
</evidence>
<dbReference type="PANTHER" id="PTHR38111:SF2">
    <property type="entry name" value="FINGER DOMAIN PROTEIN, PUTATIVE (AFU_ORTHOLOGUE AFUA_1G01560)-RELATED"/>
    <property type="match status" value="1"/>
</dbReference>
<dbReference type="PROSITE" id="PS50048">
    <property type="entry name" value="ZN2_CY6_FUNGAL_2"/>
    <property type="match status" value="1"/>
</dbReference>
<dbReference type="Pfam" id="PF00172">
    <property type="entry name" value="Zn_clus"/>
    <property type="match status" value="1"/>
</dbReference>
<keyword evidence="7" id="KW-1185">Reference proteome</keyword>
<keyword evidence="3" id="KW-0804">Transcription</keyword>
<feature type="domain" description="Zn(2)-C6 fungal-type" evidence="5">
    <location>
        <begin position="10"/>
        <end position="38"/>
    </location>
</feature>
<dbReference type="AlphaFoldDB" id="A0A9W9GDA9"/>
<gene>
    <name evidence="6" type="ORF">N7456_000578</name>
</gene>
<dbReference type="SUPFAM" id="SSF57701">
    <property type="entry name" value="Zn2/Cys6 DNA-binding domain"/>
    <property type="match status" value="1"/>
</dbReference>
<sequence>MVGVGGRSRGCKTCKKRRIKCDEAKPTCNRCQKAGKNCEGYTQYIEFHDETNRIAKKVYSVAKSDVPAFSRNPGTQRENASPIFITEHPFLPLKINSALDENDVFTKYLLENLFTWRKVTTRHTERWILPASVQSEDDGPLVYTALRALAASFFAKLNRQAYIMQKGAAFYSRALRLLQSHLLNPELAVGDDVLFAVFCLSIYELFVFTHSMAWVNHYKGLSILVALRGPYRHRTGLGFVLLPRLRSTIAISHILQRKRCFLEAPEWKTIPWLENKHSTNTFKHLFDQLSDCGGIIEDSDLFRAWSPDVPGKEQFRLTLARRVHLALEELFAWRWEWAKQFPDATYLVSISSLDPQEVSFLPSLCPFKTAIWFHNDHRATEMLMYNTCRLILQRALDELGEEMITPIPTPNPSDPLLPGQGNRHDIAVESCRMSIFHLQRSRLSMGAFMLIFPLNSAMWHLDGDRGGVKSWLLGILGAMADMHGFEVGTRGYIYTIHQIKYQAIDAKRI</sequence>
<dbReference type="OrthoDB" id="3525185at2759"/>
<protein>
    <recommendedName>
        <fullName evidence="5">Zn(2)-C6 fungal-type domain-containing protein</fullName>
    </recommendedName>
</protein>
<dbReference type="InterPro" id="IPR021858">
    <property type="entry name" value="Fun_TF"/>
</dbReference>
<dbReference type="GO" id="GO:0008270">
    <property type="term" value="F:zinc ion binding"/>
    <property type="evidence" value="ECO:0007669"/>
    <property type="project" value="InterPro"/>
</dbReference>
<evidence type="ECO:0000256" key="3">
    <source>
        <dbReference type="ARBA" id="ARBA00023163"/>
    </source>
</evidence>
<evidence type="ECO:0000259" key="5">
    <source>
        <dbReference type="PROSITE" id="PS50048"/>
    </source>
</evidence>
<dbReference type="Proteomes" id="UP001149165">
    <property type="component" value="Unassembled WGS sequence"/>
</dbReference>
<dbReference type="GO" id="GO:0003677">
    <property type="term" value="F:DNA binding"/>
    <property type="evidence" value="ECO:0007669"/>
    <property type="project" value="UniProtKB-KW"/>
</dbReference>
<dbReference type="PANTHER" id="PTHR38111">
    <property type="entry name" value="ZN(2)-C6 FUNGAL-TYPE DOMAIN-CONTAINING PROTEIN-RELATED"/>
    <property type="match status" value="1"/>
</dbReference>
<evidence type="ECO:0000256" key="1">
    <source>
        <dbReference type="ARBA" id="ARBA00023015"/>
    </source>
</evidence>
<proteinExistence type="predicted"/>
<dbReference type="SMART" id="SM00066">
    <property type="entry name" value="GAL4"/>
    <property type="match status" value="1"/>
</dbReference>
<dbReference type="PROSITE" id="PS00463">
    <property type="entry name" value="ZN2_CY6_FUNGAL_1"/>
    <property type="match status" value="1"/>
</dbReference>